<name>A0ABP8MM12_9BACT</name>
<feature type="transmembrane region" description="Helical" evidence="1">
    <location>
        <begin position="12"/>
        <end position="33"/>
    </location>
</feature>
<evidence type="ECO:0000256" key="1">
    <source>
        <dbReference type="SAM" id="Phobius"/>
    </source>
</evidence>
<reference evidence="3" key="1">
    <citation type="journal article" date="2019" name="Int. J. Syst. Evol. Microbiol.">
        <title>The Global Catalogue of Microorganisms (GCM) 10K type strain sequencing project: providing services to taxonomists for standard genome sequencing and annotation.</title>
        <authorList>
            <consortium name="The Broad Institute Genomics Platform"/>
            <consortium name="The Broad Institute Genome Sequencing Center for Infectious Disease"/>
            <person name="Wu L."/>
            <person name="Ma J."/>
        </authorList>
    </citation>
    <scope>NUCLEOTIDE SEQUENCE [LARGE SCALE GENOMIC DNA]</scope>
    <source>
        <strain evidence="3">JCM 31921</strain>
    </source>
</reference>
<sequence>MQEKKSKNREWMQYAGLATQWLVMLGLAVWAGISIDKRVGPDSRIFTISLPLLALGISFYNLIKKLNNPKK</sequence>
<keyword evidence="1" id="KW-1133">Transmembrane helix</keyword>
<accession>A0ABP8MM12</accession>
<keyword evidence="3" id="KW-1185">Reference proteome</keyword>
<proteinExistence type="predicted"/>
<protein>
    <recommendedName>
        <fullName evidence="4">AtpZ/AtpI family protein</fullName>
    </recommendedName>
</protein>
<dbReference type="RefSeq" id="WP_344823853.1">
    <property type="nucleotide sequence ID" value="NZ_BAABEZ010000014.1"/>
</dbReference>
<dbReference type="InterPro" id="IPR032820">
    <property type="entry name" value="ATPase_put"/>
</dbReference>
<keyword evidence="1" id="KW-0812">Transmembrane</keyword>
<gene>
    <name evidence="2" type="ORF">GCM10023092_11740</name>
</gene>
<evidence type="ECO:0000313" key="3">
    <source>
        <dbReference type="Proteomes" id="UP001501410"/>
    </source>
</evidence>
<organism evidence="2 3">
    <name type="scientific">Rurimicrobium arvi</name>
    <dbReference type="NCBI Taxonomy" id="2049916"/>
    <lineage>
        <taxon>Bacteria</taxon>
        <taxon>Pseudomonadati</taxon>
        <taxon>Bacteroidota</taxon>
        <taxon>Chitinophagia</taxon>
        <taxon>Chitinophagales</taxon>
        <taxon>Chitinophagaceae</taxon>
        <taxon>Rurimicrobium</taxon>
    </lineage>
</organism>
<evidence type="ECO:0008006" key="4">
    <source>
        <dbReference type="Google" id="ProtNLM"/>
    </source>
</evidence>
<dbReference type="EMBL" id="BAABEZ010000014">
    <property type="protein sequence ID" value="GAA4452528.1"/>
    <property type="molecule type" value="Genomic_DNA"/>
</dbReference>
<evidence type="ECO:0000313" key="2">
    <source>
        <dbReference type="EMBL" id="GAA4452528.1"/>
    </source>
</evidence>
<keyword evidence="1" id="KW-0472">Membrane</keyword>
<comment type="caution">
    <text evidence="2">The sequence shown here is derived from an EMBL/GenBank/DDBJ whole genome shotgun (WGS) entry which is preliminary data.</text>
</comment>
<feature type="transmembrane region" description="Helical" evidence="1">
    <location>
        <begin position="45"/>
        <end position="63"/>
    </location>
</feature>
<dbReference type="Pfam" id="PF09527">
    <property type="entry name" value="ATPase_gene1"/>
    <property type="match status" value="1"/>
</dbReference>
<dbReference type="Proteomes" id="UP001501410">
    <property type="component" value="Unassembled WGS sequence"/>
</dbReference>